<accession>A0A7W7GNL0</accession>
<feature type="signal peptide" evidence="2">
    <location>
        <begin position="1"/>
        <end position="36"/>
    </location>
</feature>
<dbReference type="Pfam" id="PF01476">
    <property type="entry name" value="LysM"/>
    <property type="match status" value="1"/>
</dbReference>
<feature type="region of interest" description="Disordered" evidence="1">
    <location>
        <begin position="128"/>
        <end position="153"/>
    </location>
</feature>
<dbReference type="SMART" id="SM00257">
    <property type="entry name" value="LysM"/>
    <property type="match status" value="1"/>
</dbReference>
<gene>
    <name evidence="4" type="ORF">HDA30_000956</name>
</gene>
<reference evidence="4 5" key="1">
    <citation type="submission" date="2020-08" db="EMBL/GenBank/DDBJ databases">
        <title>Sequencing the genomes of 1000 actinobacteria strains.</title>
        <authorList>
            <person name="Klenk H.-P."/>
        </authorList>
    </citation>
    <scope>NUCLEOTIDE SEQUENCE [LARGE SCALE GENOMIC DNA]</scope>
    <source>
        <strain evidence="4 5">DSM 23974</strain>
    </source>
</reference>
<dbReference type="InterPro" id="IPR023346">
    <property type="entry name" value="Lysozyme-like_dom_sf"/>
</dbReference>
<comment type="caution">
    <text evidence="4">The sequence shown here is derived from an EMBL/GenBank/DDBJ whole genome shotgun (WGS) entry which is preliminary data.</text>
</comment>
<dbReference type="EMBL" id="JACHNA010000001">
    <property type="protein sequence ID" value="MBB4735448.1"/>
    <property type="molecule type" value="Genomic_DNA"/>
</dbReference>
<evidence type="ECO:0000313" key="4">
    <source>
        <dbReference type="EMBL" id="MBB4735448.1"/>
    </source>
</evidence>
<dbReference type="CDD" id="cd00118">
    <property type="entry name" value="LysM"/>
    <property type="match status" value="1"/>
</dbReference>
<dbReference type="Gene3D" id="3.10.350.10">
    <property type="entry name" value="LysM domain"/>
    <property type="match status" value="1"/>
</dbReference>
<evidence type="ECO:0000256" key="1">
    <source>
        <dbReference type="SAM" id="MobiDB-lite"/>
    </source>
</evidence>
<dbReference type="Proteomes" id="UP000540191">
    <property type="component" value="Unassembled WGS sequence"/>
</dbReference>
<name>A0A7W7GNL0_9MICC</name>
<feature type="domain" description="LysM" evidence="3">
    <location>
        <begin position="81"/>
        <end position="125"/>
    </location>
</feature>
<feature type="region of interest" description="Disordered" evidence="1">
    <location>
        <begin position="33"/>
        <end position="79"/>
    </location>
</feature>
<evidence type="ECO:0000256" key="2">
    <source>
        <dbReference type="SAM" id="SignalP"/>
    </source>
</evidence>
<dbReference type="InterPro" id="IPR008258">
    <property type="entry name" value="Transglycosylase_SLT_dom_1"/>
</dbReference>
<dbReference type="Pfam" id="PF01464">
    <property type="entry name" value="SLT"/>
    <property type="match status" value="1"/>
</dbReference>
<sequence>MHVAPQPSRQRRGLRAAATGSLLPLVALGGAAPAMAQPDTQSSAQPAPEQTTPRPATEAQTDTSTPSPGPATAGQQRTAERVYTVRAGDSPWLISQRYDVPLERLLELNDLTMDSIIHVGQRMVLDDGASAAEQPATPQRQADVEQPAAQDQTAPAAVERTADAAPTADATVQQSREEVGNTFLGHVYPDHVVTSANENLARLRSAPVPTPGEAQQLIRQEAQRMGVDPALALGHAYTESNFRHDSVSPANSVGLMQVMPYSGEFASQVVGRELNLLDPRDNVIAGLVIIRHNQALAANQDEAIGAYYQGLGGIQREGFEPFTHTYIARVKAAAAMF</sequence>
<feature type="compositionally biased region" description="Polar residues" evidence="1">
    <location>
        <begin position="38"/>
        <end position="66"/>
    </location>
</feature>
<protein>
    <submittedName>
        <fullName evidence="4">Soluble lytic murein transglycosylase-like protein</fullName>
    </submittedName>
</protein>
<dbReference type="PROSITE" id="PS51782">
    <property type="entry name" value="LYSM"/>
    <property type="match status" value="1"/>
</dbReference>
<organism evidence="4 5">
    <name type="scientific">Micrococcus cohnii</name>
    <dbReference type="NCBI Taxonomy" id="993416"/>
    <lineage>
        <taxon>Bacteria</taxon>
        <taxon>Bacillati</taxon>
        <taxon>Actinomycetota</taxon>
        <taxon>Actinomycetes</taxon>
        <taxon>Micrococcales</taxon>
        <taxon>Micrococcaceae</taxon>
        <taxon>Micrococcus</taxon>
    </lineage>
</organism>
<keyword evidence="2" id="KW-0732">Signal</keyword>
<keyword evidence="5" id="KW-1185">Reference proteome</keyword>
<dbReference type="SUPFAM" id="SSF53955">
    <property type="entry name" value="Lysozyme-like"/>
    <property type="match status" value="1"/>
</dbReference>
<dbReference type="InterPro" id="IPR036779">
    <property type="entry name" value="LysM_dom_sf"/>
</dbReference>
<evidence type="ECO:0000313" key="5">
    <source>
        <dbReference type="Proteomes" id="UP000540191"/>
    </source>
</evidence>
<dbReference type="InterPro" id="IPR018392">
    <property type="entry name" value="LysM"/>
</dbReference>
<dbReference type="SUPFAM" id="SSF54106">
    <property type="entry name" value="LysM domain"/>
    <property type="match status" value="1"/>
</dbReference>
<feature type="chain" id="PRO_5031030123" evidence="2">
    <location>
        <begin position="37"/>
        <end position="337"/>
    </location>
</feature>
<evidence type="ECO:0000259" key="3">
    <source>
        <dbReference type="PROSITE" id="PS51782"/>
    </source>
</evidence>
<proteinExistence type="predicted"/>
<dbReference type="Gene3D" id="1.10.530.10">
    <property type="match status" value="1"/>
</dbReference>
<dbReference type="RefSeq" id="WP_184241250.1">
    <property type="nucleotide sequence ID" value="NZ_JACHNA010000001.1"/>
</dbReference>
<dbReference type="AlphaFoldDB" id="A0A7W7GNL0"/>